<keyword evidence="3" id="KW-1185">Reference proteome</keyword>
<dbReference type="Gene3D" id="3.40.80.10">
    <property type="entry name" value="Peptidoglycan recognition protein-like"/>
    <property type="match status" value="1"/>
</dbReference>
<feature type="domain" description="N-acetylmuramoyl-L-alanine amidase" evidence="1">
    <location>
        <begin position="21"/>
        <end position="137"/>
    </location>
</feature>
<proteinExistence type="predicted"/>
<dbReference type="InterPro" id="IPR002502">
    <property type="entry name" value="Amidase_domain"/>
</dbReference>
<comment type="caution">
    <text evidence="2">The sequence shown here is derived from an EMBL/GenBank/DDBJ whole genome shotgun (WGS) entry which is preliminary data.</text>
</comment>
<evidence type="ECO:0000259" key="1">
    <source>
        <dbReference type="Pfam" id="PF01510"/>
    </source>
</evidence>
<protein>
    <submittedName>
        <fullName evidence="2">N-acetylmuramoyl-L-alanine amidase</fullName>
    </submittedName>
</protein>
<accession>A0ABR8U9J2</accession>
<sequence length="231" mass="25471">MAVIDIRNKTPRTNGIRPLSAIKKIARHHSATATGNWDAFWPHWKNTRGWGTGGYHEIILRNGDVELCYDPEEITNGVANQNTSIYHICVVGNGSFTDAQEKTFDERAKIAMKRFNLQPKDILGHNEFPGTNTSCPGIKMDTVRARLSSPVASTKDDTAYSSPALKDETELNLGSKARRQMIVDQAIAAGYNKVWQTKLDDKSITDADLLALGAGTSVRNSMPKVEDVKAK</sequence>
<dbReference type="Proteomes" id="UP000626786">
    <property type="component" value="Unassembled WGS sequence"/>
</dbReference>
<dbReference type="Pfam" id="PF01510">
    <property type="entry name" value="Amidase_2"/>
    <property type="match status" value="1"/>
</dbReference>
<evidence type="ECO:0000313" key="2">
    <source>
        <dbReference type="EMBL" id="MBD7984394.1"/>
    </source>
</evidence>
<dbReference type="InterPro" id="IPR036505">
    <property type="entry name" value="Amidase/PGRP_sf"/>
</dbReference>
<dbReference type="RefSeq" id="WP_191694085.1">
    <property type="nucleotide sequence ID" value="NZ_JACSQN010000005.1"/>
</dbReference>
<dbReference type="SUPFAM" id="SSF55846">
    <property type="entry name" value="N-acetylmuramoyl-L-alanine amidase-like"/>
    <property type="match status" value="1"/>
</dbReference>
<evidence type="ECO:0000313" key="3">
    <source>
        <dbReference type="Proteomes" id="UP000626786"/>
    </source>
</evidence>
<dbReference type="EMBL" id="JACSQN010000005">
    <property type="protein sequence ID" value="MBD7984394.1"/>
    <property type="molecule type" value="Genomic_DNA"/>
</dbReference>
<gene>
    <name evidence="2" type="ORF">H9649_07375</name>
</gene>
<reference evidence="2 3" key="1">
    <citation type="submission" date="2020-08" db="EMBL/GenBank/DDBJ databases">
        <title>A Genomic Blueprint of the Chicken Gut Microbiome.</title>
        <authorList>
            <person name="Gilroy R."/>
            <person name="Ravi A."/>
            <person name="Getino M."/>
            <person name="Pursley I."/>
            <person name="Horton D.L."/>
            <person name="Alikhan N.-F."/>
            <person name="Baker D."/>
            <person name="Gharbi K."/>
            <person name="Hall N."/>
            <person name="Watson M."/>
            <person name="Adriaenssens E.M."/>
            <person name="Foster-Nyarko E."/>
            <person name="Jarju S."/>
            <person name="Secka A."/>
            <person name="Antonio M."/>
            <person name="Oren A."/>
            <person name="Chaudhuri R."/>
            <person name="La Ragione R.M."/>
            <person name="Hildebrand F."/>
            <person name="Pallen M.J."/>
        </authorList>
    </citation>
    <scope>NUCLEOTIDE SEQUENCE [LARGE SCALE GENOMIC DNA]</scope>
    <source>
        <strain evidence="2 3">Sa2YVA2</strain>
    </source>
</reference>
<name>A0ABR8U9J2_9BACL</name>
<organism evidence="2 3">
    <name type="scientific">Sporosarcina quadrami</name>
    <dbReference type="NCBI Taxonomy" id="2762234"/>
    <lineage>
        <taxon>Bacteria</taxon>
        <taxon>Bacillati</taxon>
        <taxon>Bacillota</taxon>
        <taxon>Bacilli</taxon>
        <taxon>Bacillales</taxon>
        <taxon>Caryophanaceae</taxon>
        <taxon>Sporosarcina</taxon>
    </lineage>
</organism>